<dbReference type="InterPro" id="IPR036388">
    <property type="entry name" value="WH-like_DNA-bd_sf"/>
</dbReference>
<gene>
    <name evidence="6" type="ORF">Sant_0541</name>
</gene>
<dbReference type="OrthoDB" id="8587655at2"/>
<dbReference type="Pfam" id="PF00126">
    <property type="entry name" value="HTH_1"/>
    <property type="match status" value="1"/>
</dbReference>
<dbReference type="PROSITE" id="PS50931">
    <property type="entry name" value="HTH_LYSR"/>
    <property type="match status" value="1"/>
</dbReference>
<dbReference type="PANTHER" id="PTHR30126:SF98">
    <property type="entry name" value="HTH-TYPE TRANSCRIPTIONAL ACTIVATOR BAUR"/>
    <property type="match status" value="1"/>
</dbReference>
<dbReference type="PATRIC" id="fig|1239307.3.peg.580"/>
<comment type="similarity">
    <text evidence="1">Belongs to the LysR transcriptional regulatory family.</text>
</comment>
<sequence length="307" mass="33584">MKKLSPLNERDLRALRIFRVAAQARGFSAAERLLGMTKATISRQIKDIEDRLGARLCTRGPQGFELTDVGRAALRATQEALDALDRIRPEVDAARQVLSGKLALGLTDNVIGNPAVRIHLALGALCRMAPDVDLTVETLTTRELIRALLDRRLHVAIKGVYERVASLEYADLFTEQHYIYALAEGSATINGATAMAKPGRHLPLIYRAEQPFVEDALQKQGFRRGPEAFGLESVATLIATGYYSGILPAHYAALLSPRIPMQVIDDTPRYKVTFSAVFNNARPLPRSAEVLVELLAAEHATPGGPAR</sequence>
<dbReference type="SUPFAM" id="SSF53850">
    <property type="entry name" value="Periplasmic binding protein-like II"/>
    <property type="match status" value="1"/>
</dbReference>
<dbReference type="GO" id="GO:0000976">
    <property type="term" value="F:transcription cis-regulatory region binding"/>
    <property type="evidence" value="ECO:0007669"/>
    <property type="project" value="TreeGrafter"/>
</dbReference>
<keyword evidence="2" id="KW-0805">Transcription regulation</keyword>
<evidence type="ECO:0000256" key="1">
    <source>
        <dbReference type="ARBA" id="ARBA00009437"/>
    </source>
</evidence>
<dbReference type="SUPFAM" id="SSF46785">
    <property type="entry name" value="Winged helix' DNA-binding domain"/>
    <property type="match status" value="1"/>
</dbReference>
<dbReference type="KEGG" id="sod:Sant_0541"/>
<dbReference type="GO" id="GO:0003700">
    <property type="term" value="F:DNA-binding transcription factor activity"/>
    <property type="evidence" value="ECO:0007669"/>
    <property type="project" value="InterPro"/>
</dbReference>
<accession>W0HSZ2</accession>
<reference evidence="6 7" key="1">
    <citation type="journal article" date="2014" name="Genome Biol. Evol.">
        <title>Genome degeneration and adaptation in a nascent stage of symbiosis.</title>
        <authorList>
            <person name="Oakeson K.F."/>
            <person name="Gil R."/>
            <person name="Clayton A.L."/>
            <person name="Dunn D.M."/>
            <person name="von Niederhausern A.C."/>
            <person name="Hamil C."/>
            <person name="Aoyagi A."/>
            <person name="Duval B."/>
            <person name="Baca A."/>
            <person name="Silva F.J."/>
            <person name="Vallier A."/>
            <person name="Jackson D.G."/>
            <person name="Latorre A."/>
            <person name="Weiss R.B."/>
            <person name="Heddi A."/>
            <person name="Moya A."/>
            <person name="Dale C."/>
        </authorList>
    </citation>
    <scope>NUCLEOTIDE SEQUENCE [LARGE SCALE GENOMIC DNA]</scope>
    <source>
        <strain evidence="6 7">HS1</strain>
    </source>
</reference>
<evidence type="ECO:0000313" key="7">
    <source>
        <dbReference type="Proteomes" id="UP000019028"/>
    </source>
</evidence>
<name>W0HSZ2_9GAMM</name>
<keyword evidence="7" id="KW-1185">Reference proteome</keyword>
<dbReference type="InterPro" id="IPR000847">
    <property type="entry name" value="LysR_HTH_N"/>
</dbReference>
<organism evidence="6 7">
    <name type="scientific">Sodalis praecaptivus</name>
    <dbReference type="NCBI Taxonomy" id="1239307"/>
    <lineage>
        <taxon>Bacteria</taxon>
        <taxon>Pseudomonadati</taxon>
        <taxon>Pseudomonadota</taxon>
        <taxon>Gammaproteobacteria</taxon>
        <taxon>Enterobacterales</taxon>
        <taxon>Bruguierivoracaceae</taxon>
        <taxon>Sodalis</taxon>
    </lineage>
</organism>
<evidence type="ECO:0000259" key="5">
    <source>
        <dbReference type="PROSITE" id="PS50931"/>
    </source>
</evidence>
<dbReference type="EMBL" id="CP006569">
    <property type="protein sequence ID" value="AHF75637.1"/>
    <property type="molecule type" value="Genomic_DNA"/>
</dbReference>
<evidence type="ECO:0000256" key="3">
    <source>
        <dbReference type="ARBA" id="ARBA00023125"/>
    </source>
</evidence>
<dbReference type="HOGENOM" id="CLU_039613_0_0_6"/>
<dbReference type="InterPro" id="IPR005119">
    <property type="entry name" value="LysR_subst-bd"/>
</dbReference>
<evidence type="ECO:0000256" key="2">
    <source>
        <dbReference type="ARBA" id="ARBA00023015"/>
    </source>
</evidence>
<keyword evidence="4" id="KW-0804">Transcription</keyword>
<dbReference type="Proteomes" id="UP000019028">
    <property type="component" value="Chromosome"/>
</dbReference>
<evidence type="ECO:0000256" key="4">
    <source>
        <dbReference type="ARBA" id="ARBA00023163"/>
    </source>
</evidence>
<dbReference type="RefSeq" id="WP_025420767.1">
    <property type="nucleotide sequence ID" value="NZ_CP006569.1"/>
</dbReference>
<dbReference type="Gene3D" id="3.40.190.10">
    <property type="entry name" value="Periplasmic binding protein-like II"/>
    <property type="match status" value="2"/>
</dbReference>
<dbReference type="InterPro" id="IPR036390">
    <property type="entry name" value="WH_DNA-bd_sf"/>
</dbReference>
<dbReference type="Pfam" id="PF03466">
    <property type="entry name" value="LysR_substrate"/>
    <property type="match status" value="1"/>
</dbReference>
<dbReference type="Gene3D" id="1.10.10.10">
    <property type="entry name" value="Winged helix-like DNA-binding domain superfamily/Winged helix DNA-binding domain"/>
    <property type="match status" value="1"/>
</dbReference>
<protein>
    <submittedName>
        <fullName evidence="6">LysR family transcriptional regulator</fullName>
    </submittedName>
</protein>
<feature type="domain" description="HTH lysR-type" evidence="5">
    <location>
        <begin position="10"/>
        <end position="67"/>
    </location>
</feature>
<dbReference type="AlphaFoldDB" id="W0HSZ2"/>
<keyword evidence="3" id="KW-0238">DNA-binding</keyword>
<dbReference type="PANTHER" id="PTHR30126">
    <property type="entry name" value="HTH-TYPE TRANSCRIPTIONAL REGULATOR"/>
    <property type="match status" value="1"/>
</dbReference>
<evidence type="ECO:0000313" key="6">
    <source>
        <dbReference type="EMBL" id="AHF75637.1"/>
    </source>
</evidence>
<proteinExistence type="inferred from homology"/>